<dbReference type="RefSeq" id="WP_345154893.1">
    <property type="nucleotide sequence ID" value="NZ_BAABEO010000051.1"/>
</dbReference>
<name>A0ABP7DHG1_9MICC</name>
<keyword evidence="2" id="KW-1185">Reference proteome</keyword>
<dbReference type="Proteomes" id="UP001500752">
    <property type="component" value="Unassembled WGS sequence"/>
</dbReference>
<comment type="caution">
    <text evidence="1">The sequence shown here is derived from an EMBL/GenBank/DDBJ whole genome shotgun (WGS) entry which is preliminary data.</text>
</comment>
<sequence>MSALEAIKVRLSTATEATGAAEQDRRWQAQHLKTLAVTNSQADVPRLVSALEAVEALADRWEQTPALRKGPAAQELRTAIRTALEGTR</sequence>
<reference evidence="2" key="1">
    <citation type="journal article" date="2019" name="Int. J. Syst. Evol. Microbiol.">
        <title>The Global Catalogue of Microorganisms (GCM) 10K type strain sequencing project: providing services to taxonomists for standard genome sequencing and annotation.</title>
        <authorList>
            <consortium name="The Broad Institute Genomics Platform"/>
            <consortium name="The Broad Institute Genome Sequencing Center for Infectious Disease"/>
            <person name="Wu L."/>
            <person name="Ma J."/>
        </authorList>
    </citation>
    <scope>NUCLEOTIDE SEQUENCE [LARGE SCALE GENOMIC DNA]</scope>
    <source>
        <strain evidence="2">JCM 30742</strain>
    </source>
</reference>
<dbReference type="EMBL" id="BAABEO010000051">
    <property type="protein sequence ID" value="GAA3705753.1"/>
    <property type="molecule type" value="Genomic_DNA"/>
</dbReference>
<protein>
    <submittedName>
        <fullName evidence="1">Uncharacterized protein</fullName>
    </submittedName>
</protein>
<gene>
    <name evidence="1" type="ORF">GCM10023081_47030</name>
</gene>
<evidence type="ECO:0000313" key="2">
    <source>
        <dbReference type="Proteomes" id="UP001500752"/>
    </source>
</evidence>
<evidence type="ECO:0000313" key="1">
    <source>
        <dbReference type="EMBL" id="GAA3705753.1"/>
    </source>
</evidence>
<organism evidence="1 2">
    <name type="scientific">Arthrobacter ginkgonis</name>
    <dbReference type="NCBI Taxonomy" id="1630594"/>
    <lineage>
        <taxon>Bacteria</taxon>
        <taxon>Bacillati</taxon>
        <taxon>Actinomycetota</taxon>
        <taxon>Actinomycetes</taxon>
        <taxon>Micrococcales</taxon>
        <taxon>Micrococcaceae</taxon>
        <taxon>Arthrobacter</taxon>
    </lineage>
</organism>
<accession>A0ABP7DHG1</accession>
<proteinExistence type="predicted"/>